<feature type="domain" description="RNase H type-1" evidence="1">
    <location>
        <begin position="1"/>
        <end position="134"/>
    </location>
</feature>
<protein>
    <recommendedName>
        <fullName evidence="1">RNase H type-1 domain-containing protein</fullName>
    </recommendedName>
</protein>
<proteinExistence type="predicted"/>
<dbReference type="PANTHER" id="PTHR48475:SF1">
    <property type="entry name" value="RNASE H TYPE-1 DOMAIN-CONTAINING PROTEIN"/>
    <property type="match status" value="1"/>
</dbReference>
<sequence length="134" mass="15081">MKRVILYTDGGARGNPGPAAIGIVVMDDKNEVLMEIGKYIGEGTNNEAEYHALIEGLTAAHQKEAEVVDCYLDSEFVVNQLKGVYKVKNERMQVLWEKAKAIEKKFKKVSYTHIVRSKNKEADRIVNQVLDSLK</sequence>
<gene>
    <name evidence="2" type="ORF">A2415_04035</name>
</gene>
<dbReference type="EMBL" id="MEWA01000029">
    <property type="protein sequence ID" value="OGC68942.1"/>
    <property type="molecule type" value="Genomic_DNA"/>
</dbReference>
<dbReference type="Gene3D" id="3.30.420.10">
    <property type="entry name" value="Ribonuclease H-like superfamily/Ribonuclease H"/>
    <property type="match status" value="1"/>
</dbReference>
<dbReference type="InterPro" id="IPR002156">
    <property type="entry name" value="RNaseH_domain"/>
</dbReference>
<organism evidence="2 3">
    <name type="scientific">candidate division WWE3 bacterium RIFOXYC1_FULL_39_7</name>
    <dbReference type="NCBI Taxonomy" id="1802643"/>
    <lineage>
        <taxon>Bacteria</taxon>
        <taxon>Katanobacteria</taxon>
    </lineage>
</organism>
<dbReference type="Pfam" id="PF13456">
    <property type="entry name" value="RVT_3"/>
    <property type="match status" value="1"/>
</dbReference>
<dbReference type="InterPro" id="IPR036397">
    <property type="entry name" value="RNaseH_sf"/>
</dbReference>
<reference evidence="2 3" key="1">
    <citation type="journal article" date="2016" name="Nat. Commun.">
        <title>Thousands of microbial genomes shed light on interconnected biogeochemical processes in an aquifer system.</title>
        <authorList>
            <person name="Anantharaman K."/>
            <person name="Brown C.T."/>
            <person name="Hug L.A."/>
            <person name="Sharon I."/>
            <person name="Castelle C.J."/>
            <person name="Probst A.J."/>
            <person name="Thomas B.C."/>
            <person name="Singh A."/>
            <person name="Wilkins M.J."/>
            <person name="Karaoz U."/>
            <person name="Brodie E.L."/>
            <person name="Williams K.H."/>
            <person name="Hubbard S.S."/>
            <person name="Banfield J.F."/>
        </authorList>
    </citation>
    <scope>NUCLEOTIDE SEQUENCE [LARGE SCALE GENOMIC DNA]</scope>
</reference>
<accession>A0A1F4WHP3</accession>
<dbReference type="CDD" id="cd09279">
    <property type="entry name" value="RNase_HI_like"/>
    <property type="match status" value="1"/>
</dbReference>
<dbReference type="PROSITE" id="PS50879">
    <property type="entry name" value="RNASE_H_1"/>
    <property type="match status" value="1"/>
</dbReference>
<dbReference type="AlphaFoldDB" id="A0A1F4WHP3"/>
<dbReference type="GO" id="GO:0003676">
    <property type="term" value="F:nucleic acid binding"/>
    <property type="evidence" value="ECO:0007669"/>
    <property type="project" value="InterPro"/>
</dbReference>
<comment type="caution">
    <text evidence="2">The sequence shown here is derived from an EMBL/GenBank/DDBJ whole genome shotgun (WGS) entry which is preliminary data.</text>
</comment>
<evidence type="ECO:0000259" key="1">
    <source>
        <dbReference type="PROSITE" id="PS50879"/>
    </source>
</evidence>
<dbReference type="GO" id="GO:0004523">
    <property type="term" value="F:RNA-DNA hybrid ribonuclease activity"/>
    <property type="evidence" value="ECO:0007669"/>
    <property type="project" value="InterPro"/>
</dbReference>
<dbReference type="SUPFAM" id="SSF53098">
    <property type="entry name" value="Ribonuclease H-like"/>
    <property type="match status" value="1"/>
</dbReference>
<evidence type="ECO:0000313" key="2">
    <source>
        <dbReference type="EMBL" id="OGC68942.1"/>
    </source>
</evidence>
<dbReference type="Proteomes" id="UP000179113">
    <property type="component" value="Unassembled WGS sequence"/>
</dbReference>
<name>A0A1F4WHP3_UNCKA</name>
<evidence type="ECO:0000313" key="3">
    <source>
        <dbReference type="Proteomes" id="UP000179113"/>
    </source>
</evidence>
<dbReference type="InterPro" id="IPR012337">
    <property type="entry name" value="RNaseH-like_sf"/>
</dbReference>
<dbReference type="PANTHER" id="PTHR48475">
    <property type="entry name" value="RIBONUCLEASE H"/>
    <property type="match status" value="1"/>
</dbReference>